<dbReference type="EMBL" id="VJMH01007478">
    <property type="protein sequence ID" value="KAF0682964.1"/>
    <property type="molecule type" value="Genomic_DNA"/>
</dbReference>
<reference evidence="2 3" key="1">
    <citation type="submission" date="2019-03" db="EMBL/GenBank/DDBJ databases">
        <authorList>
            <person name="Gaulin E."/>
            <person name="Dumas B."/>
        </authorList>
    </citation>
    <scope>NUCLEOTIDE SEQUENCE [LARGE SCALE GENOMIC DNA]</scope>
    <source>
        <strain evidence="2">CBS 568.67</strain>
    </source>
</reference>
<reference evidence="1" key="2">
    <citation type="submission" date="2019-06" db="EMBL/GenBank/DDBJ databases">
        <title>Genomics analysis of Aphanomyces spp. identifies a new class of oomycete effector associated with host adaptation.</title>
        <authorList>
            <person name="Gaulin E."/>
        </authorList>
    </citation>
    <scope>NUCLEOTIDE SEQUENCE</scope>
    <source>
        <strain evidence="1">CBS 578.67</strain>
    </source>
</reference>
<evidence type="ECO:0000313" key="3">
    <source>
        <dbReference type="Proteomes" id="UP000332933"/>
    </source>
</evidence>
<gene>
    <name evidence="2" type="primary">Aste57867_24977</name>
    <name evidence="1" type="ORF">As57867_024899</name>
    <name evidence="2" type="ORF">ASTE57867_24977</name>
</gene>
<accession>A0A485LU02</accession>
<evidence type="ECO:0000313" key="1">
    <source>
        <dbReference type="EMBL" id="KAF0682964.1"/>
    </source>
</evidence>
<sequence>MGPSSRPTPLAVTSMHLVTHPSCRQHGLDWLTKLMLANTDVVLDTYMVPAAFSSPHSPHVSSAVVVDTSVDGALAFVWQFDMLVDAPMHVVMPHVRQHVVVPLSECADSPTALPIDPEVDMSFFLSLTMKMQLLAPRMSYMRTPSATGESAFNRLYREFDETADGRVVVVGQTMPLDDKFTPNALMTKSMTWIVADRVDGGARTRIRLVSTSSHTFSAAGDIVPIDDEARMRGCDVQACPDQVSKVERLATQYSATAPVGGYTELLASAATAALRQQERRRAFA</sequence>
<dbReference type="AlphaFoldDB" id="A0A485LU02"/>
<dbReference type="Proteomes" id="UP000332933">
    <property type="component" value="Unassembled WGS sequence"/>
</dbReference>
<keyword evidence="3" id="KW-1185">Reference proteome</keyword>
<dbReference type="EMBL" id="CAADRA010007504">
    <property type="protein sequence ID" value="VFU01608.1"/>
    <property type="molecule type" value="Genomic_DNA"/>
</dbReference>
<proteinExistence type="predicted"/>
<organism evidence="2 3">
    <name type="scientific">Aphanomyces stellatus</name>
    <dbReference type="NCBI Taxonomy" id="120398"/>
    <lineage>
        <taxon>Eukaryota</taxon>
        <taxon>Sar</taxon>
        <taxon>Stramenopiles</taxon>
        <taxon>Oomycota</taxon>
        <taxon>Saprolegniomycetes</taxon>
        <taxon>Saprolegniales</taxon>
        <taxon>Verrucalvaceae</taxon>
        <taxon>Aphanomyces</taxon>
    </lineage>
</organism>
<name>A0A485LU02_9STRA</name>
<protein>
    <submittedName>
        <fullName evidence="2">Aste57867_24977 protein</fullName>
    </submittedName>
</protein>
<evidence type="ECO:0000313" key="2">
    <source>
        <dbReference type="EMBL" id="VFU01608.1"/>
    </source>
</evidence>